<comment type="caution">
    <text evidence="2">The sequence shown here is derived from an EMBL/GenBank/DDBJ whole genome shotgun (WGS) entry which is preliminary data.</text>
</comment>
<feature type="transmembrane region" description="Helical" evidence="1">
    <location>
        <begin position="26"/>
        <end position="47"/>
    </location>
</feature>
<feature type="transmembrane region" description="Helical" evidence="1">
    <location>
        <begin position="224"/>
        <end position="247"/>
    </location>
</feature>
<reference evidence="2 3" key="1">
    <citation type="submission" date="2024-06" db="EMBL/GenBank/DDBJ databases">
        <title>Sorghum-associated microbial communities from plants grown in Nebraska, USA.</title>
        <authorList>
            <person name="Schachtman D."/>
        </authorList>
    </citation>
    <scope>NUCLEOTIDE SEQUENCE [LARGE SCALE GENOMIC DNA]</scope>
    <source>
        <strain evidence="2 3">2857</strain>
    </source>
</reference>
<name>A0ABV2QRP7_9MICO</name>
<keyword evidence="1" id="KW-0812">Transmembrane</keyword>
<gene>
    <name evidence="2" type="ORF">ABIE21_003226</name>
</gene>
<organism evidence="2 3">
    <name type="scientific">Conyzicola nivalis</name>
    <dbReference type="NCBI Taxonomy" id="1477021"/>
    <lineage>
        <taxon>Bacteria</taxon>
        <taxon>Bacillati</taxon>
        <taxon>Actinomycetota</taxon>
        <taxon>Actinomycetes</taxon>
        <taxon>Micrococcales</taxon>
        <taxon>Microbacteriaceae</taxon>
        <taxon>Conyzicola</taxon>
    </lineage>
</organism>
<evidence type="ECO:0000313" key="3">
    <source>
        <dbReference type="Proteomes" id="UP001549257"/>
    </source>
</evidence>
<proteinExistence type="predicted"/>
<keyword evidence="1" id="KW-0472">Membrane</keyword>
<dbReference type="Proteomes" id="UP001549257">
    <property type="component" value="Unassembled WGS sequence"/>
</dbReference>
<evidence type="ECO:0008006" key="4">
    <source>
        <dbReference type="Google" id="ProtNLM"/>
    </source>
</evidence>
<protein>
    <recommendedName>
        <fullName evidence="4">PH domain-containing protein</fullName>
    </recommendedName>
</protein>
<sequence length="344" mass="36569">MSAAQYAPAVGASATRTYSSAWGGRLVSLLTGVVGVPLLAVGLTKLVLELMLDIDDSKILIAVCVAILVIGGVWLLVHVFVTGPIRFETDARSVRLRRGPRVTNEWQRDSTIFASLVERQSTNGVPSGSVRKVFATTSAERTEVVCRWFTASTFNDLMADLSPVGAPTGDPAVLVGAPRSFTLDPRAGRPTGARRATSIALLSVAVLGLLVGWIYLISESQNDPGFLAFTAIFVSVLLLVVVVAFGVRRRRAARIPKSITVTGATVQFDGTALYFAQLSSIELTPPGYSGNARRIVLVEKTGTRTSYPLGGAATRGGAVFADYDEFVGLLGRLAPTGLVRFDLR</sequence>
<keyword evidence="1" id="KW-1133">Transmembrane helix</keyword>
<feature type="transmembrane region" description="Helical" evidence="1">
    <location>
        <begin position="199"/>
        <end position="218"/>
    </location>
</feature>
<feature type="transmembrane region" description="Helical" evidence="1">
    <location>
        <begin position="59"/>
        <end position="81"/>
    </location>
</feature>
<keyword evidence="3" id="KW-1185">Reference proteome</keyword>
<evidence type="ECO:0000256" key="1">
    <source>
        <dbReference type="SAM" id="Phobius"/>
    </source>
</evidence>
<evidence type="ECO:0000313" key="2">
    <source>
        <dbReference type="EMBL" id="MET4583700.1"/>
    </source>
</evidence>
<accession>A0ABV2QRP7</accession>
<dbReference type="EMBL" id="JBEPSJ010000004">
    <property type="protein sequence ID" value="MET4583700.1"/>
    <property type="molecule type" value="Genomic_DNA"/>
</dbReference>
<dbReference type="RefSeq" id="WP_354025866.1">
    <property type="nucleotide sequence ID" value="NZ_JBEPSJ010000004.1"/>
</dbReference>